<dbReference type="PANTHER" id="PTHR46333:SF5">
    <property type="entry name" value="TRANSGLUTAMINASE-LIKE DOMAIN-CONTAINING PROTEIN"/>
    <property type="match status" value="1"/>
</dbReference>
<organism evidence="3 4">
    <name type="scientific">Nothophoma quercina</name>
    <dbReference type="NCBI Taxonomy" id="749835"/>
    <lineage>
        <taxon>Eukaryota</taxon>
        <taxon>Fungi</taxon>
        <taxon>Dikarya</taxon>
        <taxon>Ascomycota</taxon>
        <taxon>Pezizomycotina</taxon>
        <taxon>Dothideomycetes</taxon>
        <taxon>Pleosporomycetidae</taxon>
        <taxon>Pleosporales</taxon>
        <taxon>Pleosporineae</taxon>
        <taxon>Didymellaceae</taxon>
        <taxon>Nothophoma</taxon>
    </lineage>
</organism>
<dbReference type="PANTHER" id="PTHR46333">
    <property type="entry name" value="CYTOKINESIS PROTEIN 3"/>
    <property type="match status" value="1"/>
</dbReference>
<evidence type="ECO:0000256" key="1">
    <source>
        <dbReference type="SAM" id="MobiDB-lite"/>
    </source>
</evidence>
<dbReference type="SUPFAM" id="SSF54001">
    <property type="entry name" value="Cysteine proteinases"/>
    <property type="match status" value="1"/>
</dbReference>
<gene>
    <name evidence="3" type="ORF">SLS59_009307</name>
</gene>
<protein>
    <recommendedName>
        <fullName evidence="2">Transglutaminase-like domain-containing protein</fullName>
    </recommendedName>
</protein>
<dbReference type="EMBL" id="JAKIXB020000041">
    <property type="protein sequence ID" value="KAL1593427.1"/>
    <property type="molecule type" value="Genomic_DNA"/>
</dbReference>
<feature type="region of interest" description="Disordered" evidence="1">
    <location>
        <begin position="229"/>
        <end position="321"/>
    </location>
</feature>
<evidence type="ECO:0000259" key="2">
    <source>
        <dbReference type="SMART" id="SM00460"/>
    </source>
</evidence>
<dbReference type="InterPro" id="IPR002931">
    <property type="entry name" value="Transglutaminase-like"/>
</dbReference>
<feature type="domain" description="Transglutaminase-like" evidence="2">
    <location>
        <begin position="415"/>
        <end position="488"/>
    </location>
</feature>
<name>A0ABR3QNL2_9PLEO</name>
<dbReference type="Pfam" id="PF01841">
    <property type="entry name" value="Transglut_core"/>
    <property type="match status" value="1"/>
</dbReference>
<feature type="region of interest" description="Disordered" evidence="1">
    <location>
        <begin position="22"/>
        <end position="211"/>
    </location>
</feature>
<dbReference type="InterPro" id="IPR052557">
    <property type="entry name" value="CAP/Cytokinesis_protein"/>
</dbReference>
<keyword evidence="4" id="KW-1185">Reference proteome</keyword>
<evidence type="ECO:0000313" key="3">
    <source>
        <dbReference type="EMBL" id="KAL1593427.1"/>
    </source>
</evidence>
<accession>A0ABR3QNL2</accession>
<feature type="compositionally biased region" description="Basic and acidic residues" evidence="1">
    <location>
        <begin position="114"/>
        <end position="126"/>
    </location>
</feature>
<comment type="caution">
    <text evidence="3">The sequence shown here is derived from an EMBL/GenBank/DDBJ whole genome shotgun (WGS) entry which is preliminary data.</text>
</comment>
<reference evidence="3 4" key="1">
    <citation type="submission" date="2024-02" db="EMBL/GenBank/DDBJ databases">
        <title>De novo assembly and annotation of 12 fungi associated with fruit tree decline syndrome in Ontario, Canada.</title>
        <authorList>
            <person name="Sulman M."/>
            <person name="Ellouze W."/>
            <person name="Ilyukhin E."/>
        </authorList>
    </citation>
    <scope>NUCLEOTIDE SEQUENCE [LARGE SCALE GENOMIC DNA]</scope>
    <source>
        <strain evidence="3 4">M97-236</strain>
    </source>
</reference>
<feature type="compositionally biased region" description="Polar residues" evidence="1">
    <location>
        <begin position="127"/>
        <end position="153"/>
    </location>
</feature>
<evidence type="ECO:0000313" key="4">
    <source>
        <dbReference type="Proteomes" id="UP001521222"/>
    </source>
</evidence>
<dbReference type="Gene3D" id="3.10.620.30">
    <property type="match status" value="1"/>
</dbReference>
<sequence length="690" mass="74734">MAEVEPQSIKSRIAALNLEKVHAPAPGSRPTYSYDAVTTVKKKPPPPPPANRPPAYRNSTVNNPPLLNVAPASTHPIGNEPQVERPAPKISPALPPRPPPRTTSSQSPALPPRKSSDRSVTRRESSESISTIASGVSTLSLGSVKTNGSNGSTLYHVRAPAYDPSKLPPLPPKKQEEQKSATRAAMTSKKSFVQSRELPPQIKPSPPCKYQDYFHDTSRSVLNCMLALPSRPSLPPRQSTNASSSPERPVPALPSRPTLPDRPTSTTETKRAIVPPPQRPVRSALSLGFNNKATVEPPPVPSSRPTPGVNGVPPPIPTSSRPNLEAIMASKPKPGAVAQCLICRDFTGPDTHAAKFPRQQLPSSDVGYLADMLCAPFSSATDKARAIFTWLHHNVDYDVANFRAGTIKPSTPEGTITSGLAVCEGYAGLFAALALKAGLECLVISGACKGAGHAPMGVNDPLPPYEMTHAWNACKIDNGVWKLIDPCWGAGHVGCQLRNEGYKRHFSPQEFTSSNMDFGMKHFPGDTSQQFREDGRILSYEEYARDDAGGRVVIMNDAHQEGLGSRTFQPAQFEIKVQDPTGPPVIRFQFAFVCEHWDNARHGKGTPLVMLLSIGGVDGRNSETRPFNTNGQVWWLDVPRAELGCAGQKVNVYSVTKFCDKDARGLTYEQWNNKRAYSAAFGGIAMWQLV</sequence>
<dbReference type="SMART" id="SM00460">
    <property type="entry name" value="TGc"/>
    <property type="match status" value="1"/>
</dbReference>
<proteinExistence type="predicted"/>
<dbReference type="Proteomes" id="UP001521222">
    <property type="component" value="Unassembled WGS sequence"/>
</dbReference>
<dbReference type="InterPro" id="IPR038765">
    <property type="entry name" value="Papain-like_cys_pep_sf"/>
</dbReference>